<gene>
    <name evidence="1" type="ORF">DV515_00014489</name>
</gene>
<proteinExistence type="predicted"/>
<organism evidence="1 2">
    <name type="scientific">Chloebia gouldiae</name>
    <name type="common">Gouldian finch</name>
    <name type="synonym">Erythrura gouldiae</name>
    <dbReference type="NCBI Taxonomy" id="44316"/>
    <lineage>
        <taxon>Eukaryota</taxon>
        <taxon>Metazoa</taxon>
        <taxon>Chordata</taxon>
        <taxon>Craniata</taxon>
        <taxon>Vertebrata</taxon>
        <taxon>Euteleostomi</taxon>
        <taxon>Archelosauria</taxon>
        <taxon>Archosauria</taxon>
        <taxon>Dinosauria</taxon>
        <taxon>Saurischia</taxon>
        <taxon>Theropoda</taxon>
        <taxon>Coelurosauria</taxon>
        <taxon>Aves</taxon>
        <taxon>Neognathae</taxon>
        <taxon>Neoaves</taxon>
        <taxon>Telluraves</taxon>
        <taxon>Australaves</taxon>
        <taxon>Passeriformes</taxon>
        <taxon>Passeroidea</taxon>
        <taxon>Passeridae</taxon>
        <taxon>Chloebia</taxon>
    </lineage>
</organism>
<accession>A0A3L8RYF6</accession>
<reference evidence="1 2" key="1">
    <citation type="journal article" date="2018" name="Proc. R. Soc. B">
        <title>A non-coding region near Follistatin controls head colour polymorphism in the Gouldian finch.</title>
        <authorList>
            <person name="Toomey M.B."/>
            <person name="Marques C.I."/>
            <person name="Andrade P."/>
            <person name="Araujo P.M."/>
            <person name="Sabatino S."/>
            <person name="Gazda M.A."/>
            <person name="Afonso S."/>
            <person name="Lopes R.J."/>
            <person name="Corbo J.C."/>
            <person name="Carneiro M."/>
        </authorList>
    </citation>
    <scope>NUCLEOTIDE SEQUENCE [LARGE SCALE GENOMIC DNA]</scope>
    <source>
        <strain evidence="1">Red01</strain>
        <tissue evidence="1">Muscle</tissue>
    </source>
</reference>
<protein>
    <submittedName>
        <fullName evidence="1">Uncharacterized protein</fullName>
    </submittedName>
</protein>
<evidence type="ECO:0000313" key="1">
    <source>
        <dbReference type="EMBL" id="RLV90312.1"/>
    </source>
</evidence>
<dbReference type="Proteomes" id="UP000276834">
    <property type="component" value="Unassembled WGS sequence"/>
</dbReference>
<name>A0A3L8RYF6_CHLGU</name>
<keyword evidence="2" id="KW-1185">Reference proteome</keyword>
<dbReference type="EMBL" id="QUSF01000126">
    <property type="protein sequence ID" value="RLV90312.1"/>
    <property type="molecule type" value="Genomic_DNA"/>
</dbReference>
<sequence>MRLLPAHGQARLDSSPCHEQRPTAGSGFVLVFQLQENSVMKGIIEIEILSHSMRKVMEQVETEGLATWEEV</sequence>
<evidence type="ECO:0000313" key="2">
    <source>
        <dbReference type="Proteomes" id="UP000276834"/>
    </source>
</evidence>
<dbReference type="AlphaFoldDB" id="A0A3L8RYF6"/>
<comment type="caution">
    <text evidence="1">The sequence shown here is derived from an EMBL/GenBank/DDBJ whole genome shotgun (WGS) entry which is preliminary data.</text>
</comment>